<dbReference type="GO" id="GO:0000049">
    <property type="term" value="F:tRNA binding"/>
    <property type="evidence" value="ECO:0007669"/>
    <property type="project" value="UniProtKB-UniRule"/>
</dbReference>
<comment type="caution">
    <text evidence="8">The sequence shown here is derived from an EMBL/GenBank/DDBJ whole genome shotgun (WGS) entry which is preliminary data.</text>
</comment>
<keyword evidence="4 6" id="KW-0378">Hydrolase</keyword>
<organism evidence="8 9">
    <name type="scientific">Candidatus Macondimonas diazotrophica</name>
    <dbReference type="NCBI Taxonomy" id="2305248"/>
    <lineage>
        <taxon>Bacteria</taxon>
        <taxon>Pseudomonadati</taxon>
        <taxon>Pseudomonadota</taxon>
        <taxon>Gammaproteobacteria</taxon>
        <taxon>Chromatiales</taxon>
        <taxon>Ectothiorhodospiraceae</taxon>
        <taxon>Candidatus Macondimonas</taxon>
    </lineage>
</organism>
<dbReference type="EMBL" id="SRIO01000005">
    <property type="protein sequence ID" value="TFZ83124.1"/>
    <property type="molecule type" value="Genomic_DNA"/>
</dbReference>
<dbReference type="PANTHER" id="PTHR33992:SF1">
    <property type="entry name" value="RIBONUCLEASE P PROTEIN COMPONENT"/>
    <property type="match status" value="1"/>
</dbReference>
<keyword evidence="5 6" id="KW-0694">RNA-binding</keyword>
<comment type="function">
    <text evidence="6">RNaseP catalyzes the removal of the 5'-leader sequence from pre-tRNA to produce the mature 5'-terminus. It can also cleave other RNA substrates such as 4.5S RNA. The protein component plays an auxiliary but essential role in vivo by binding to the 5'-leader sequence and broadening the substrate specificity of the ribozyme.</text>
</comment>
<evidence type="ECO:0000256" key="3">
    <source>
        <dbReference type="ARBA" id="ARBA00022759"/>
    </source>
</evidence>
<comment type="subunit">
    <text evidence="6">Consists of a catalytic RNA component (M1 or rnpB) and a protein subunit.</text>
</comment>
<dbReference type="GO" id="GO:0001682">
    <property type="term" value="P:tRNA 5'-leader removal"/>
    <property type="evidence" value="ECO:0007669"/>
    <property type="project" value="UniProtKB-UniRule"/>
</dbReference>
<gene>
    <name evidence="6 8" type="primary">rnpA</name>
    <name evidence="8" type="ORF">E4680_05690</name>
</gene>
<keyword evidence="9" id="KW-1185">Reference proteome</keyword>
<dbReference type="GO" id="GO:0030677">
    <property type="term" value="C:ribonuclease P complex"/>
    <property type="evidence" value="ECO:0007669"/>
    <property type="project" value="TreeGrafter"/>
</dbReference>
<dbReference type="HAMAP" id="MF_00227">
    <property type="entry name" value="RNase_P"/>
    <property type="match status" value="1"/>
</dbReference>
<proteinExistence type="inferred from homology"/>
<comment type="catalytic activity">
    <reaction evidence="6">
        <text>Endonucleolytic cleavage of RNA, removing 5'-extranucleotides from tRNA precursor.</text>
        <dbReference type="EC" id="3.1.26.5"/>
    </reaction>
</comment>
<evidence type="ECO:0000313" key="9">
    <source>
        <dbReference type="Proteomes" id="UP000297890"/>
    </source>
</evidence>
<dbReference type="SUPFAM" id="SSF54211">
    <property type="entry name" value="Ribosomal protein S5 domain 2-like"/>
    <property type="match status" value="1"/>
</dbReference>
<accession>A0A4Z0F9Q8</accession>
<evidence type="ECO:0000256" key="2">
    <source>
        <dbReference type="ARBA" id="ARBA00022722"/>
    </source>
</evidence>
<evidence type="ECO:0000256" key="1">
    <source>
        <dbReference type="ARBA" id="ARBA00022694"/>
    </source>
</evidence>
<dbReference type="Proteomes" id="UP000297890">
    <property type="component" value="Unassembled WGS sequence"/>
</dbReference>
<name>A0A4Z0F9Q8_9GAMM</name>
<dbReference type="GO" id="GO:0004526">
    <property type="term" value="F:ribonuclease P activity"/>
    <property type="evidence" value="ECO:0007669"/>
    <property type="project" value="UniProtKB-UniRule"/>
</dbReference>
<sequence length="132" mass="14622">MSGASSGRRTFPPANRLTRSAQFAVVRATGQRQGSPEFVVLACPNEVGYARLGLAISVKASGNAVARNRLKRICRESFRHHYDELSGWDVMIMARYGAGQLARADLHRALVRHWRRLASRAKVPVSTTPARH</sequence>
<dbReference type="InterPro" id="IPR020568">
    <property type="entry name" value="Ribosomal_Su5_D2-typ_SF"/>
</dbReference>
<keyword evidence="1 6" id="KW-0819">tRNA processing</keyword>
<dbReference type="InterPro" id="IPR014721">
    <property type="entry name" value="Ribsml_uS5_D2-typ_fold_subgr"/>
</dbReference>
<dbReference type="OrthoDB" id="9796422at2"/>
<dbReference type="PANTHER" id="PTHR33992">
    <property type="entry name" value="RIBONUCLEASE P PROTEIN COMPONENT"/>
    <property type="match status" value="1"/>
</dbReference>
<keyword evidence="2 6" id="KW-0540">Nuclease</keyword>
<evidence type="ECO:0000256" key="4">
    <source>
        <dbReference type="ARBA" id="ARBA00022801"/>
    </source>
</evidence>
<protein>
    <recommendedName>
        <fullName evidence="6 7">Ribonuclease P protein component</fullName>
        <shortName evidence="6">RNase P protein</shortName>
        <shortName evidence="6">RNaseP protein</shortName>
        <ecNumber evidence="6 7">3.1.26.5</ecNumber>
    </recommendedName>
    <alternativeName>
        <fullName evidence="6">Protein C5</fullName>
    </alternativeName>
</protein>
<dbReference type="AlphaFoldDB" id="A0A4Z0F9Q8"/>
<evidence type="ECO:0000256" key="7">
    <source>
        <dbReference type="NCBIfam" id="TIGR00188"/>
    </source>
</evidence>
<dbReference type="EC" id="3.1.26.5" evidence="6 7"/>
<dbReference type="InterPro" id="IPR000100">
    <property type="entry name" value="RNase_P"/>
</dbReference>
<comment type="similarity">
    <text evidence="6">Belongs to the RnpA family.</text>
</comment>
<dbReference type="Pfam" id="PF00825">
    <property type="entry name" value="Ribonuclease_P"/>
    <property type="match status" value="1"/>
</dbReference>
<dbReference type="NCBIfam" id="TIGR00188">
    <property type="entry name" value="rnpA"/>
    <property type="match status" value="1"/>
</dbReference>
<reference evidence="8 9" key="1">
    <citation type="journal article" date="2019" name="ISME J.">
        <title>Candidatus Macondimonas diazotrophica, a novel gammaproteobacterial genus dominating crude-oil-contaminated coastal sediments.</title>
        <authorList>
            <person name="Karthikeyan S."/>
            <person name="Konstantinidis K."/>
        </authorList>
    </citation>
    <scope>NUCLEOTIDE SEQUENCE [LARGE SCALE GENOMIC DNA]</scope>
    <source>
        <strain evidence="8 9">KTK01</strain>
    </source>
</reference>
<dbReference type="GO" id="GO:0042781">
    <property type="term" value="F:3'-tRNA processing endoribonuclease activity"/>
    <property type="evidence" value="ECO:0007669"/>
    <property type="project" value="TreeGrafter"/>
</dbReference>
<keyword evidence="3 6" id="KW-0255">Endonuclease</keyword>
<evidence type="ECO:0000256" key="5">
    <source>
        <dbReference type="ARBA" id="ARBA00022884"/>
    </source>
</evidence>
<dbReference type="Gene3D" id="3.30.230.10">
    <property type="match status" value="1"/>
</dbReference>
<evidence type="ECO:0000256" key="6">
    <source>
        <dbReference type="HAMAP-Rule" id="MF_00227"/>
    </source>
</evidence>
<dbReference type="RefSeq" id="WP_135281424.1">
    <property type="nucleotide sequence ID" value="NZ_SRIO01000005.1"/>
</dbReference>
<evidence type="ECO:0000313" key="8">
    <source>
        <dbReference type="EMBL" id="TFZ83124.1"/>
    </source>
</evidence>